<organism evidence="1 2">
    <name type="scientific">Crocosphaera watsonii WH 8502</name>
    <dbReference type="NCBI Taxonomy" id="423474"/>
    <lineage>
        <taxon>Bacteria</taxon>
        <taxon>Bacillati</taxon>
        <taxon>Cyanobacteriota</taxon>
        <taxon>Cyanophyceae</taxon>
        <taxon>Oscillatoriophycideae</taxon>
        <taxon>Chroococcales</taxon>
        <taxon>Aphanothecaceae</taxon>
        <taxon>Crocosphaera</taxon>
    </lineage>
</organism>
<reference evidence="1 2" key="2">
    <citation type="submission" date="2013-09" db="EMBL/GenBank/DDBJ databases">
        <title>Whole genome comparison of six Crocosphaera watsonii strains with differing phenotypes.</title>
        <authorList>
            <person name="Bench S.R."/>
            <person name="Heller P."/>
            <person name="Frank I."/>
            <person name="Arciniega M."/>
            <person name="Shilova I.N."/>
            <person name="Zehr J.P."/>
        </authorList>
    </citation>
    <scope>NUCLEOTIDE SEQUENCE [LARGE SCALE GENOMIC DNA]</scope>
    <source>
        <strain evidence="1 2">WH 8502</strain>
    </source>
</reference>
<evidence type="ECO:0000313" key="1">
    <source>
        <dbReference type="EMBL" id="CCQ49494.1"/>
    </source>
</evidence>
<name>T2I9H2_CROWT</name>
<protein>
    <submittedName>
        <fullName evidence="1">Pentapeptide repeat</fullName>
    </submittedName>
</protein>
<dbReference type="Proteomes" id="UP000018348">
    <property type="component" value="Unassembled WGS sequence"/>
</dbReference>
<accession>T2I9H2</accession>
<sequence>MKRWWKKRKKTKVEVKKIWQKSGKGEKRIILEKPKVSSIIH</sequence>
<dbReference type="EMBL" id="CAQK01000147">
    <property type="protein sequence ID" value="CCQ49494.1"/>
    <property type="molecule type" value="Genomic_DNA"/>
</dbReference>
<evidence type="ECO:0000313" key="2">
    <source>
        <dbReference type="Proteomes" id="UP000018348"/>
    </source>
</evidence>
<gene>
    <name evidence="1" type="ORF">CWATWH8502_4918</name>
</gene>
<proteinExistence type="predicted"/>
<comment type="caution">
    <text evidence="1">The sequence shown here is derived from an EMBL/GenBank/DDBJ whole genome shotgun (WGS) entry which is preliminary data.</text>
</comment>
<dbReference type="AlphaFoldDB" id="T2I9H2"/>
<reference evidence="1 2" key="1">
    <citation type="submission" date="2013-01" db="EMBL/GenBank/DDBJ databases">
        <authorList>
            <person name="Bench S."/>
        </authorList>
    </citation>
    <scope>NUCLEOTIDE SEQUENCE [LARGE SCALE GENOMIC DNA]</scope>
    <source>
        <strain evidence="1 2">WH 8502</strain>
    </source>
</reference>